<evidence type="ECO:0000313" key="2">
    <source>
        <dbReference type="EMBL" id="TVU19000.1"/>
    </source>
</evidence>
<protein>
    <submittedName>
        <fullName evidence="2">Uncharacterized protein</fullName>
    </submittedName>
</protein>
<feature type="non-terminal residue" evidence="2">
    <location>
        <position position="1"/>
    </location>
</feature>
<dbReference type="AlphaFoldDB" id="A0A5J9U788"/>
<reference evidence="2 3" key="1">
    <citation type="journal article" date="2019" name="Sci. Rep.">
        <title>A high-quality genome of Eragrostis curvula grass provides insights into Poaceae evolution and supports new strategies to enhance forage quality.</title>
        <authorList>
            <person name="Carballo J."/>
            <person name="Santos B.A.C.M."/>
            <person name="Zappacosta D."/>
            <person name="Garbus I."/>
            <person name="Selva J.P."/>
            <person name="Gallo C.A."/>
            <person name="Diaz A."/>
            <person name="Albertini E."/>
            <person name="Caccamo M."/>
            <person name="Echenique V."/>
        </authorList>
    </citation>
    <scope>NUCLEOTIDE SEQUENCE [LARGE SCALE GENOMIC DNA]</scope>
    <source>
        <strain evidence="3">cv. Victoria</strain>
        <tissue evidence="2">Leaf</tissue>
    </source>
</reference>
<dbReference type="Gramene" id="TVU19000">
    <property type="protein sequence ID" value="TVU19000"/>
    <property type="gene ID" value="EJB05_35123"/>
</dbReference>
<name>A0A5J9U788_9POAL</name>
<dbReference type="OrthoDB" id="76676at2759"/>
<organism evidence="2 3">
    <name type="scientific">Eragrostis curvula</name>
    <name type="common">weeping love grass</name>
    <dbReference type="NCBI Taxonomy" id="38414"/>
    <lineage>
        <taxon>Eukaryota</taxon>
        <taxon>Viridiplantae</taxon>
        <taxon>Streptophyta</taxon>
        <taxon>Embryophyta</taxon>
        <taxon>Tracheophyta</taxon>
        <taxon>Spermatophyta</taxon>
        <taxon>Magnoliopsida</taxon>
        <taxon>Liliopsida</taxon>
        <taxon>Poales</taxon>
        <taxon>Poaceae</taxon>
        <taxon>PACMAD clade</taxon>
        <taxon>Chloridoideae</taxon>
        <taxon>Eragrostideae</taxon>
        <taxon>Eragrostidinae</taxon>
        <taxon>Eragrostis</taxon>
    </lineage>
</organism>
<feature type="region of interest" description="Disordered" evidence="1">
    <location>
        <begin position="13"/>
        <end position="37"/>
    </location>
</feature>
<accession>A0A5J9U788</accession>
<gene>
    <name evidence="2" type="ORF">EJB05_35123</name>
</gene>
<evidence type="ECO:0000313" key="3">
    <source>
        <dbReference type="Proteomes" id="UP000324897"/>
    </source>
</evidence>
<proteinExistence type="predicted"/>
<sequence>MACDRGCCAISAPRPSPASSGYAQSLTDRHSVNPGLPTSNARSFIQYKQLTLEEAVEQMSRRSSASRYERWMMKVAANGAGSHKSSSFYTL</sequence>
<comment type="caution">
    <text evidence="2">The sequence shown here is derived from an EMBL/GenBank/DDBJ whole genome shotgun (WGS) entry which is preliminary data.</text>
</comment>
<dbReference type="EMBL" id="RWGY01000029">
    <property type="protein sequence ID" value="TVU19000.1"/>
    <property type="molecule type" value="Genomic_DNA"/>
</dbReference>
<dbReference type="Proteomes" id="UP000324897">
    <property type="component" value="Chromosome 7"/>
</dbReference>
<keyword evidence="3" id="KW-1185">Reference proteome</keyword>
<evidence type="ECO:0000256" key="1">
    <source>
        <dbReference type="SAM" id="MobiDB-lite"/>
    </source>
</evidence>